<dbReference type="GO" id="GO:0055085">
    <property type="term" value="P:transmembrane transport"/>
    <property type="evidence" value="ECO:0007669"/>
    <property type="project" value="InterPro"/>
</dbReference>
<evidence type="ECO:0000259" key="12">
    <source>
        <dbReference type="PROSITE" id="PS52015"/>
    </source>
</evidence>
<dbReference type="SUPFAM" id="SSF56935">
    <property type="entry name" value="Porins"/>
    <property type="match status" value="2"/>
</dbReference>
<comment type="subcellular location">
    <subcellularLocation>
        <location evidence="1">Cell inner membrane</location>
        <topology evidence="1">Single-pass membrane protein</topology>
        <orientation evidence="1">Periplasmic side</orientation>
    </subcellularLocation>
    <subcellularLocation>
        <location evidence="10">Cell outer membrane</location>
        <topology evidence="10">Multi-pass membrane protein</topology>
    </subcellularLocation>
</comment>
<evidence type="ECO:0000256" key="7">
    <source>
        <dbReference type="ARBA" id="ARBA00022927"/>
    </source>
</evidence>
<feature type="transmembrane region" description="Helical" evidence="11">
    <location>
        <begin position="150"/>
        <end position="170"/>
    </location>
</feature>
<dbReference type="PANTHER" id="PTHR33446">
    <property type="entry name" value="PROTEIN TONB-RELATED"/>
    <property type="match status" value="1"/>
</dbReference>
<evidence type="ECO:0000256" key="9">
    <source>
        <dbReference type="ARBA" id="ARBA00023136"/>
    </source>
</evidence>
<keyword evidence="6 10" id="KW-0812">Transmembrane</keyword>
<feature type="transmembrane region" description="Helical" evidence="11">
    <location>
        <begin position="108"/>
        <end position="129"/>
    </location>
</feature>
<dbReference type="eggNOG" id="COG4219">
    <property type="taxonomic scope" value="Bacteria"/>
</dbReference>
<dbReference type="Proteomes" id="UP000010796">
    <property type="component" value="Chromosome"/>
</dbReference>
<keyword evidence="3 10" id="KW-0813">Transport</keyword>
<dbReference type="HOGENOM" id="CLU_347408_0_0_10"/>
<dbReference type="CDD" id="cd07341">
    <property type="entry name" value="M56_BlaR1_MecR1_like"/>
    <property type="match status" value="1"/>
</dbReference>
<dbReference type="SUPFAM" id="SSF74653">
    <property type="entry name" value="TolA/TonB C-terminal domain"/>
    <property type="match status" value="2"/>
</dbReference>
<dbReference type="InterPro" id="IPR037066">
    <property type="entry name" value="Plug_dom_sf"/>
</dbReference>
<evidence type="ECO:0000256" key="4">
    <source>
        <dbReference type="ARBA" id="ARBA00022475"/>
    </source>
</evidence>
<dbReference type="PATRIC" id="fig|926556.3.peg.3468"/>
<keyword evidence="8 11" id="KW-1133">Transmembrane helix</keyword>
<dbReference type="NCBIfam" id="TIGR01352">
    <property type="entry name" value="tonB_Cterm"/>
    <property type="match status" value="1"/>
</dbReference>
<dbReference type="RefSeq" id="WP_015267058.1">
    <property type="nucleotide sequence ID" value="NC_019904.1"/>
</dbReference>
<dbReference type="GO" id="GO:0009279">
    <property type="term" value="C:cell outer membrane"/>
    <property type="evidence" value="ECO:0007669"/>
    <property type="project" value="UniProtKB-SubCell"/>
</dbReference>
<evidence type="ECO:0000256" key="1">
    <source>
        <dbReference type="ARBA" id="ARBA00004383"/>
    </source>
</evidence>
<feature type="transmembrane region" description="Helical" evidence="11">
    <location>
        <begin position="201"/>
        <end position="219"/>
    </location>
</feature>
<comment type="similarity">
    <text evidence="10">Belongs to the TonB-dependent receptor family.</text>
</comment>
<keyword evidence="7" id="KW-0653">Protein transport</keyword>
<dbReference type="PANTHER" id="PTHR33446:SF2">
    <property type="entry name" value="PROTEIN TONB"/>
    <property type="match status" value="1"/>
</dbReference>
<sequence length="820" mass="92763">MAHLIDYIWQSSFCLLFFFGIYWCFLRREKVFGFTRVFLLITPVLALLFPLIEIPVEFSKPTISLENTDFLQYLTAQEAKEDIAASYGLPEVTVESTKLPILLEWKDYLFLGYLVIALLLTFRLLWQFLQLRLLTEKGWYQTVFNLKSSYFLIPTFGLAPVFSFFNRLFWDDSQELRPEEKEHIIKHEIEHIRQGHSWDMMYYQVLSILFWFNPGIHLMRSALIDTHEYSADANVVKQAANKDTYTNLIVKIAFKGLDLPVGNYFIRSTTLKRIMMMKNNKKTNWFKLLMVVPLTGMLLGLVSMKTISTSGFFNTESSMSLANMKELIEQAQDTINVSTRVVHIPNPTHYEYVSDLKDGKVTAQLGNLQYEIGDISNDQEYADVMAMINVFKRHSNFIKKYDTQELHTSADKMPEAKGGMGEWNKFLSKNLKYPTQARKMGMTGDIYIEFVVSKAGEVLQPTLKKSLGMGLDDEILRIFSLESMPKWNPGIIDGKPVNTLMVLPIRFKLKGEVAKSSTFFSPPSYASDKEVFDVVENMPSPQGGMEGWTDYVSKNLIYPKTAQEKGVEGTVYVSFIVDEDGSLQNPKILRGIGSGADEEAMRLVANAPKWTPGQQRGKNVPVEMKVPIKFELNTKAIGTPQPNQLDDVVVVGYNTVSIKKDDNGRPQKPAIDSSGKFDEIGEDPLYVINGEEYPKEDISKVSPEDIKSINVLKGASAIEKYEDNGKHGVIEITLKEGVSLPKKQPASSIQKTKNSEPKLTLGADPIFMVDDAFTRKSELKNAYDPEDIESISILKNGDAINLYGKNAQNGVVLITTKNNP</sequence>
<evidence type="ECO:0000313" key="14">
    <source>
        <dbReference type="Proteomes" id="UP000010796"/>
    </source>
</evidence>
<keyword evidence="4" id="KW-1003">Cell membrane</keyword>
<dbReference type="Pfam" id="PF03544">
    <property type="entry name" value="TonB_C"/>
    <property type="match status" value="2"/>
</dbReference>
<dbReference type="KEGG" id="evi:Echvi_3288"/>
<dbReference type="Gene3D" id="2.170.130.10">
    <property type="entry name" value="TonB-dependent receptor, plug domain"/>
    <property type="match status" value="2"/>
</dbReference>
<evidence type="ECO:0000256" key="5">
    <source>
        <dbReference type="ARBA" id="ARBA00022519"/>
    </source>
</evidence>
<reference evidence="14" key="1">
    <citation type="submission" date="2012-02" db="EMBL/GenBank/DDBJ databases">
        <title>The complete genome of Echinicola vietnamensis DSM 17526.</title>
        <authorList>
            <person name="Lucas S."/>
            <person name="Copeland A."/>
            <person name="Lapidus A."/>
            <person name="Glavina del Rio T."/>
            <person name="Dalin E."/>
            <person name="Tice H."/>
            <person name="Bruce D."/>
            <person name="Goodwin L."/>
            <person name="Pitluck S."/>
            <person name="Peters L."/>
            <person name="Ovchinnikova G."/>
            <person name="Teshima H."/>
            <person name="Kyrpides N."/>
            <person name="Mavromatis K."/>
            <person name="Ivanova N."/>
            <person name="Brettin T."/>
            <person name="Detter J.C."/>
            <person name="Han C."/>
            <person name="Larimer F."/>
            <person name="Land M."/>
            <person name="Hauser L."/>
            <person name="Markowitz V."/>
            <person name="Cheng J.-F."/>
            <person name="Hugenholtz P."/>
            <person name="Woyke T."/>
            <person name="Wu D."/>
            <person name="Brambilla E."/>
            <person name="Klenk H.-P."/>
            <person name="Eisen J.A."/>
        </authorList>
    </citation>
    <scope>NUCLEOTIDE SEQUENCE [LARGE SCALE GENOMIC DNA]</scope>
    <source>
        <strain evidence="14">DSM 17526 / LMG 23754 / KMM 6221</strain>
    </source>
</reference>
<proteinExistence type="inferred from homology"/>
<keyword evidence="9 10" id="KW-0472">Membrane</keyword>
<accession>L0G1Y3</accession>
<dbReference type="InterPro" id="IPR039426">
    <property type="entry name" value="TonB-dep_rcpt-like"/>
</dbReference>
<organism evidence="13 14">
    <name type="scientific">Echinicola vietnamensis (strain DSM 17526 / LMG 23754 / KMM 6221)</name>
    <dbReference type="NCBI Taxonomy" id="926556"/>
    <lineage>
        <taxon>Bacteria</taxon>
        <taxon>Pseudomonadati</taxon>
        <taxon>Bacteroidota</taxon>
        <taxon>Cytophagia</taxon>
        <taxon>Cytophagales</taxon>
        <taxon>Cyclobacteriaceae</taxon>
        <taxon>Echinicola</taxon>
    </lineage>
</organism>
<dbReference type="InterPro" id="IPR006260">
    <property type="entry name" value="TonB/TolA_C"/>
</dbReference>
<keyword evidence="10" id="KW-1134">Transmembrane beta strand</keyword>
<keyword evidence="5" id="KW-0997">Cell inner membrane</keyword>
<feature type="transmembrane region" description="Helical" evidence="11">
    <location>
        <begin position="7"/>
        <end position="25"/>
    </location>
</feature>
<dbReference type="PROSITE" id="PS52015">
    <property type="entry name" value="TONB_CTD"/>
    <property type="match status" value="2"/>
</dbReference>
<keyword evidence="10" id="KW-0998">Cell outer membrane</keyword>
<dbReference type="GO" id="GO:0015031">
    <property type="term" value="P:protein transport"/>
    <property type="evidence" value="ECO:0007669"/>
    <property type="project" value="UniProtKB-KW"/>
</dbReference>
<dbReference type="Pfam" id="PF05569">
    <property type="entry name" value="Peptidase_M56"/>
    <property type="match status" value="1"/>
</dbReference>
<feature type="transmembrane region" description="Helical" evidence="11">
    <location>
        <begin position="285"/>
        <end position="304"/>
    </location>
</feature>
<comment type="similarity">
    <text evidence="2">Belongs to the TonB family.</text>
</comment>
<evidence type="ECO:0000256" key="8">
    <source>
        <dbReference type="ARBA" id="ARBA00022989"/>
    </source>
</evidence>
<name>L0G1Y3_ECHVK</name>
<protein>
    <submittedName>
        <fullName evidence="13">TonB family protein</fullName>
    </submittedName>
</protein>
<gene>
    <name evidence="13" type="ordered locus">Echvi_3288</name>
</gene>
<dbReference type="OrthoDB" id="9812355at2"/>
<dbReference type="PROSITE" id="PS52016">
    <property type="entry name" value="TONB_DEPENDENT_REC_3"/>
    <property type="match status" value="1"/>
</dbReference>
<evidence type="ECO:0000256" key="10">
    <source>
        <dbReference type="PROSITE-ProRule" id="PRU01360"/>
    </source>
</evidence>
<evidence type="ECO:0000313" key="13">
    <source>
        <dbReference type="EMBL" id="AGA79512.1"/>
    </source>
</evidence>
<evidence type="ECO:0000256" key="6">
    <source>
        <dbReference type="ARBA" id="ARBA00022692"/>
    </source>
</evidence>
<dbReference type="InterPro" id="IPR008756">
    <property type="entry name" value="Peptidase_M56"/>
</dbReference>
<feature type="domain" description="TonB C-terminal" evidence="12">
    <location>
        <begin position="418"/>
        <end position="516"/>
    </location>
</feature>
<evidence type="ECO:0000256" key="2">
    <source>
        <dbReference type="ARBA" id="ARBA00006555"/>
    </source>
</evidence>
<dbReference type="InterPro" id="IPR037682">
    <property type="entry name" value="TonB_C"/>
</dbReference>
<dbReference type="STRING" id="926556.Echvi_3288"/>
<evidence type="ECO:0000256" key="11">
    <source>
        <dbReference type="SAM" id="Phobius"/>
    </source>
</evidence>
<evidence type="ECO:0000256" key="3">
    <source>
        <dbReference type="ARBA" id="ARBA00022448"/>
    </source>
</evidence>
<keyword evidence="14" id="KW-1185">Reference proteome</keyword>
<feature type="domain" description="TonB C-terminal" evidence="12">
    <location>
        <begin position="543"/>
        <end position="639"/>
    </location>
</feature>
<dbReference type="GO" id="GO:0031992">
    <property type="term" value="F:energy transducer activity"/>
    <property type="evidence" value="ECO:0007669"/>
    <property type="project" value="TreeGrafter"/>
</dbReference>
<dbReference type="InterPro" id="IPR051045">
    <property type="entry name" value="TonB-dependent_transducer"/>
</dbReference>
<dbReference type="eggNOG" id="COG0810">
    <property type="taxonomic scope" value="Bacteria"/>
</dbReference>
<dbReference type="EMBL" id="CP003346">
    <property type="protein sequence ID" value="AGA79512.1"/>
    <property type="molecule type" value="Genomic_DNA"/>
</dbReference>
<feature type="transmembrane region" description="Helical" evidence="11">
    <location>
        <begin position="37"/>
        <end position="56"/>
    </location>
</feature>
<dbReference type="GO" id="GO:0098797">
    <property type="term" value="C:plasma membrane protein complex"/>
    <property type="evidence" value="ECO:0007669"/>
    <property type="project" value="TreeGrafter"/>
</dbReference>
<dbReference type="AlphaFoldDB" id="L0G1Y3"/>
<dbReference type="Gene3D" id="3.30.1150.10">
    <property type="match status" value="2"/>
</dbReference>